<feature type="domain" description="AMP-dependent synthetase/ligase" evidence="3">
    <location>
        <begin position="108"/>
        <end position="496"/>
    </location>
</feature>
<dbReference type="InterPro" id="IPR000873">
    <property type="entry name" value="AMP-dep_synth/lig_dom"/>
</dbReference>
<dbReference type="InterPro" id="IPR036291">
    <property type="entry name" value="NAD(P)-bd_dom_sf"/>
</dbReference>
<keyword evidence="1" id="KW-0596">Phosphopantetheine</keyword>
<evidence type="ECO:0000259" key="4">
    <source>
        <dbReference type="Pfam" id="PF07993"/>
    </source>
</evidence>
<dbReference type="Pfam" id="PF00501">
    <property type="entry name" value="AMP-binding"/>
    <property type="match status" value="1"/>
</dbReference>
<dbReference type="Proteomes" id="UP000695562">
    <property type="component" value="Unassembled WGS sequence"/>
</dbReference>
<dbReference type="InterPro" id="IPR010080">
    <property type="entry name" value="Thioester_reductase-like_dom"/>
</dbReference>
<dbReference type="Pfam" id="PF07993">
    <property type="entry name" value="NAD_binding_4"/>
    <property type="match status" value="1"/>
</dbReference>
<protein>
    <recommendedName>
        <fullName evidence="7">Carrier domain-containing protein</fullName>
    </recommendedName>
</protein>
<dbReference type="PANTHER" id="PTHR43272">
    <property type="entry name" value="LONG-CHAIN-FATTY-ACID--COA LIGASE"/>
    <property type="match status" value="1"/>
</dbReference>
<dbReference type="PROSITE" id="PS00455">
    <property type="entry name" value="AMP_BINDING"/>
    <property type="match status" value="1"/>
</dbReference>
<dbReference type="SUPFAM" id="SSF51735">
    <property type="entry name" value="NAD(P)-binding Rossmann-fold domains"/>
    <property type="match status" value="1"/>
</dbReference>
<dbReference type="AlphaFoldDB" id="A0A8J4PWG6"/>
<keyword evidence="6" id="KW-1185">Reference proteome</keyword>
<dbReference type="Gene3D" id="3.40.50.720">
    <property type="entry name" value="NAD(P)-binding Rossmann-like Domain"/>
    <property type="match status" value="1"/>
</dbReference>
<dbReference type="Gene3D" id="3.40.50.12780">
    <property type="entry name" value="N-terminal domain of ligase-like"/>
    <property type="match status" value="1"/>
</dbReference>
<dbReference type="GO" id="GO:0005783">
    <property type="term" value="C:endoplasmic reticulum"/>
    <property type="evidence" value="ECO:0007669"/>
    <property type="project" value="TreeGrafter"/>
</dbReference>
<organism evidence="5 6">
    <name type="scientific">Polysphondylium violaceum</name>
    <dbReference type="NCBI Taxonomy" id="133409"/>
    <lineage>
        <taxon>Eukaryota</taxon>
        <taxon>Amoebozoa</taxon>
        <taxon>Evosea</taxon>
        <taxon>Eumycetozoa</taxon>
        <taxon>Dictyostelia</taxon>
        <taxon>Dictyosteliales</taxon>
        <taxon>Dictyosteliaceae</taxon>
        <taxon>Polysphondylium</taxon>
    </lineage>
</organism>
<proteinExistence type="predicted"/>
<dbReference type="PROSITE" id="PS00012">
    <property type="entry name" value="PHOSPHOPANTETHEINE"/>
    <property type="match status" value="1"/>
</dbReference>
<keyword evidence="2" id="KW-0597">Phosphoprotein</keyword>
<dbReference type="OrthoDB" id="1700726at2759"/>
<feature type="domain" description="Thioester reductase (TE)" evidence="4">
    <location>
        <begin position="794"/>
        <end position="1045"/>
    </location>
</feature>
<evidence type="ECO:0008006" key="7">
    <source>
        <dbReference type="Google" id="ProtNLM"/>
    </source>
</evidence>
<dbReference type="EMBL" id="AJWJ01000123">
    <property type="protein sequence ID" value="KAF2074916.1"/>
    <property type="molecule type" value="Genomic_DNA"/>
</dbReference>
<dbReference type="InterPro" id="IPR013120">
    <property type="entry name" value="FAR_NAD-bd"/>
</dbReference>
<comment type="caution">
    <text evidence="5">The sequence shown here is derived from an EMBL/GenBank/DDBJ whole genome shotgun (WGS) entry which is preliminary data.</text>
</comment>
<evidence type="ECO:0000313" key="6">
    <source>
        <dbReference type="Proteomes" id="UP000695562"/>
    </source>
</evidence>
<dbReference type="CDD" id="cd05235">
    <property type="entry name" value="SDR_e1"/>
    <property type="match status" value="1"/>
</dbReference>
<evidence type="ECO:0000256" key="1">
    <source>
        <dbReference type="ARBA" id="ARBA00022450"/>
    </source>
</evidence>
<evidence type="ECO:0000256" key="2">
    <source>
        <dbReference type="ARBA" id="ARBA00022553"/>
    </source>
</evidence>
<dbReference type="InterPro" id="IPR006162">
    <property type="entry name" value="Ppantetheine_attach_site"/>
</dbReference>
<dbReference type="NCBIfam" id="TIGR01746">
    <property type="entry name" value="Thioester-redct"/>
    <property type="match status" value="1"/>
</dbReference>
<dbReference type="GO" id="GO:0016020">
    <property type="term" value="C:membrane"/>
    <property type="evidence" value="ECO:0007669"/>
    <property type="project" value="TreeGrafter"/>
</dbReference>
<evidence type="ECO:0000313" key="5">
    <source>
        <dbReference type="EMBL" id="KAF2074916.1"/>
    </source>
</evidence>
<dbReference type="InterPro" id="IPR020845">
    <property type="entry name" value="AMP-binding_CS"/>
</dbReference>
<evidence type="ECO:0000259" key="3">
    <source>
        <dbReference type="Pfam" id="PF00501"/>
    </source>
</evidence>
<gene>
    <name evidence="5" type="ORF">CYY_003793</name>
</gene>
<sequence>MIESSEIHCLKCSTPIYYTRDGVYRLQCVECRKLSVCQSCYELDCLYYHIPQSQHIPYTYSKPLLDSYVPIEHSCKSIPLPHEYTREKYLTTEYYKTRGTSIYSVFKNAFNSFPERRCLGYKNPESSIYSWLSYQTVHELSNNLASALSHFISPKEAVGIFSENSIPWYVIDFAITWNRYVLVPIHYTYGSGNTRDVLLNSSASCVAVSKKNFSTIVQCLNESQDTLSVRMVIHIDSDPDQSLVDQLPKNIIFKTYQELIEFGKTNAPLFPQGPREPTDLSNLSYTSGSTGVPKGVMFRDQEYYEWIKPFCIHYPYVVLNHGPMSHAERGFMLQFLTIGAAVGVFTDSYDKMFDNMAILQPHLLHGVPRVFSILYGQYEAEVFEFKKQNPNISDEEIDKVLIPKYRSVPGERVIIAGGGAAPFPANQESFIRKCWPNFYEVYGSTEMSMISKNSRFLDHVDFKLIDVPELGFFTTDKPYPRGEVLLKSPTKAFGYYKNTSDDSFQDDGYFKSGDVVELRDERTIKIIARRKMAFKLSNGEFVSPQTLETNFLSQQFIQHIMIYGDILKTFLVAIVIPSEEAKKKYPDIKNNKEYYSDLNEFFKSVAKKNRLLSYEVPFSSFIDDTEWSIASNHMLATGKYNRSFIQKAYKTEIDKLYSNIDQTQRSLRDPKALDEYLRDLLKIPSDQPIDYSTVSFSQIGGDSLSAVKLSTLLKNININISATSLLNQDVKLSALNEIISSNDSDNISNTTALTTAKSNVDFEKEIELDKDFFELYDRLPLKQVEEKERYNVFLTGCTGFLGAFLLKELLTNTLYDKVYCHLRNKKESEAKQYLKSIFNKSKISFNDCDLDRVIPIIGDLGKPKFGMDVEQFNELADKIDMVIHNGATVNMVFPYPNLKKTNVDSTKDAIRLALTGQRLKKLVYISTIGVFLDRSVEGIDTKINDYTQPSLNVANVNNGYSTSKLVSDMLVRRASKELNIPSMVFRPGTIYCSSETGFDNAIDYVGLIIKAMLKTKTCCTPAGQVGENVSSYANLSPVDWVASSISSLAGHHDFWTNGMDKETNNLVFNMVNNNPIHFREFFDYMMQEYPMTELPYSEWTKVQFKEGEAESSPIYPIKHLFQGKIFPGMFPEQFTCPRTEEYLKRINKLPAQPTDATIVKKNIRYLLSTTN</sequence>
<dbReference type="GO" id="GO:0004467">
    <property type="term" value="F:long-chain fatty acid-CoA ligase activity"/>
    <property type="evidence" value="ECO:0007669"/>
    <property type="project" value="TreeGrafter"/>
</dbReference>
<accession>A0A8J4PWG6</accession>
<dbReference type="SUPFAM" id="SSF56801">
    <property type="entry name" value="Acetyl-CoA synthetase-like"/>
    <property type="match status" value="1"/>
</dbReference>
<dbReference type="InterPro" id="IPR042099">
    <property type="entry name" value="ANL_N_sf"/>
</dbReference>
<reference evidence="5" key="1">
    <citation type="submission" date="2020-01" db="EMBL/GenBank/DDBJ databases">
        <title>Development of genomics and gene disruption for Polysphondylium violaceum indicates a role for the polyketide synthase stlB in stalk morphogenesis.</title>
        <authorList>
            <person name="Narita B."/>
            <person name="Kawabe Y."/>
            <person name="Kin K."/>
            <person name="Saito T."/>
            <person name="Gibbs R."/>
            <person name="Kuspa A."/>
            <person name="Muzny D."/>
            <person name="Queller D."/>
            <person name="Richards S."/>
            <person name="Strassman J."/>
            <person name="Sucgang R."/>
            <person name="Worley K."/>
            <person name="Schaap P."/>
        </authorList>
    </citation>
    <scope>NUCLEOTIDE SEQUENCE</scope>
    <source>
        <strain evidence="5">QSvi11</strain>
    </source>
</reference>
<dbReference type="PANTHER" id="PTHR43272:SF91">
    <property type="entry name" value="CARRIER DOMAIN-CONTAINING PROTEIN"/>
    <property type="match status" value="1"/>
</dbReference>
<name>A0A8J4PWG6_9MYCE</name>